<organism evidence="2">
    <name type="scientific">bioreactor metagenome</name>
    <dbReference type="NCBI Taxonomy" id="1076179"/>
    <lineage>
        <taxon>unclassified sequences</taxon>
        <taxon>metagenomes</taxon>
        <taxon>ecological metagenomes</taxon>
    </lineage>
</organism>
<dbReference type="AlphaFoldDB" id="A0A645AI43"/>
<reference evidence="2" key="1">
    <citation type="submission" date="2019-08" db="EMBL/GenBank/DDBJ databases">
        <authorList>
            <person name="Kucharzyk K."/>
            <person name="Murdoch R.W."/>
            <person name="Higgins S."/>
            <person name="Loffler F."/>
        </authorList>
    </citation>
    <scope>NUCLEOTIDE SEQUENCE</scope>
</reference>
<gene>
    <name evidence="2" type="ORF">SDC9_99437</name>
</gene>
<proteinExistence type="predicted"/>
<feature type="region of interest" description="Disordered" evidence="1">
    <location>
        <begin position="156"/>
        <end position="179"/>
    </location>
</feature>
<evidence type="ECO:0000256" key="1">
    <source>
        <dbReference type="SAM" id="MobiDB-lite"/>
    </source>
</evidence>
<sequence>MAARDQPEVDRLRIAQVAALGDLHRVDVTDQVGDAGVGGGELLGVAFAAVAPLDRQVVAQLGGAAAPLRADRFVRVLAELGAGDHRGPLVEQPDEGPQQPGLALAALAEQDDVVARDEGALQLGEHRVAEAVQARPRVLTPAEHAEEVVADLLTHTPQPVPAGTQFAERTRSRWSRCSR</sequence>
<protein>
    <submittedName>
        <fullName evidence="2">Uncharacterized protein</fullName>
    </submittedName>
</protein>
<accession>A0A645AI43</accession>
<name>A0A645AI43_9ZZZZ</name>
<dbReference type="EMBL" id="VSSQ01013974">
    <property type="protein sequence ID" value="MPM52677.1"/>
    <property type="molecule type" value="Genomic_DNA"/>
</dbReference>
<comment type="caution">
    <text evidence="2">The sequence shown here is derived from an EMBL/GenBank/DDBJ whole genome shotgun (WGS) entry which is preliminary data.</text>
</comment>
<evidence type="ECO:0000313" key="2">
    <source>
        <dbReference type="EMBL" id="MPM52677.1"/>
    </source>
</evidence>